<dbReference type="Pfam" id="PF05514">
    <property type="entry name" value="HR_lesion"/>
    <property type="match status" value="1"/>
</dbReference>
<keyword evidence="3" id="KW-1185">Reference proteome</keyword>
<evidence type="ECO:0000313" key="4">
    <source>
        <dbReference type="RefSeq" id="XP_008787387.1"/>
    </source>
</evidence>
<dbReference type="OrthoDB" id="529675at2759"/>
<dbReference type="GeneID" id="103705454"/>
<dbReference type="AlphaFoldDB" id="A0A8B7BXH5"/>
<accession>A0A8B7BXH5</accession>
<evidence type="ECO:0000313" key="3">
    <source>
        <dbReference type="Proteomes" id="UP000228380"/>
    </source>
</evidence>
<keyword evidence="2" id="KW-0732">Signal</keyword>
<feature type="signal peptide" evidence="2">
    <location>
        <begin position="1"/>
        <end position="22"/>
    </location>
</feature>
<dbReference type="RefSeq" id="XP_008787387.1">
    <property type="nucleotide sequence ID" value="XM_008789165.4"/>
</dbReference>
<name>A0A8B7BXH5_PHODC</name>
<proteinExistence type="predicted"/>
<dbReference type="PANTHER" id="PTHR31474">
    <property type="entry name" value="HR-LIKE LESION-INDUCER"/>
    <property type="match status" value="1"/>
</dbReference>
<keyword evidence="1" id="KW-0812">Transmembrane</keyword>
<dbReference type="Proteomes" id="UP000228380">
    <property type="component" value="Chromosome 17"/>
</dbReference>
<evidence type="ECO:0000256" key="1">
    <source>
        <dbReference type="SAM" id="Phobius"/>
    </source>
</evidence>
<protein>
    <submittedName>
        <fullName evidence="4">Uncharacterized protein LOC103705454</fullName>
    </submittedName>
</protein>
<feature type="chain" id="PRO_5034811656" evidence="2">
    <location>
        <begin position="23"/>
        <end position="152"/>
    </location>
</feature>
<gene>
    <name evidence="4" type="primary">LOC103705454</name>
</gene>
<keyword evidence="1" id="KW-0472">Membrane</keyword>
<dbReference type="PANTHER" id="PTHR31474:SF1">
    <property type="entry name" value="EXPRESSED PROTEIN"/>
    <property type="match status" value="1"/>
</dbReference>
<dbReference type="InterPro" id="IPR008637">
    <property type="entry name" value="HR_lesion"/>
</dbReference>
<evidence type="ECO:0000256" key="2">
    <source>
        <dbReference type="SAM" id="SignalP"/>
    </source>
</evidence>
<sequence length="152" mass="16602">MVFLVKLGKALFALLFILSAWQQLDEFGADGGPAARFVGPKVDFVTDRASSTLGVQLPKIEIKSLIATGIALKGIGGILFALGSSTGAYLLLLYMGVSAPFLHYFDDYDDPNTLQGITLDLAIYGVLFYFVGIHRLMLKRQARRRSLGPRTM</sequence>
<reference evidence="4" key="2">
    <citation type="submission" date="2025-08" db="UniProtKB">
        <authorList>
            <consortium name="RefSeq"/>
        </authorList>
    </citation>
    <scope>IDENTIFICATION</scope>
    <source>
        <tissue evidence="4">Young leaves</tissue>
    </source>
</reference>
<feature type="transmembrane region" description="Helical" evidence="1">
    <location>
        <begin position="117"/>
        <end position="138"/>
    </location>
</feature>
<keyword evidence="1" id="KW-1133">Transmembrane helix</keyword>
<organism evidence="3 4">
    <name type="scientific">Phoenix dactylifera</name>
    <name type="common">Date palm</name>
    <dbReference type="NCBI Taxonomy" id="42345"/>
    <lineage>
        <taxon>Eukaryota</taxon>
        <taxon>Viridiplantae</taxon>
        <taxon>Streptophyta</taxon>
        <taxon>Embryophyta</taxon>
        <taxon>Tracheophyta</taxon>
        <taxon>Spermatophyta</taxon>
        <taxon>Magnoliopsida</taxon>
        <taxon>Liliopsida</taxon>
        <taxon>Arecaceae</taxon>
        <taxon>Coryphoideae</taxon>
        <taxon>Phoeniceae</taxon>
        <taxon>Phoenix</taxon>
    </lineage>
</organism>
<dbReference type="KEGG" id="pda:103705454"/>
<reference evidence="3" key="1">
    <citation type="journal article" date="2019" name="Nat. Commun.">
        <title>Genome-wide association mapping of date palm fruit traits.</title>
        <authorList>
            <person name="Hazzouri K.M."/>
            <person name="Gros-Balthazard M."/>
            <person name="Flowers J.M."/>
            <person name="Copetti D."/>
            <person name="Lemansour A."/>
            <person name="Lebrun M."/>
            <person name="Masmoudi K."/>
            <person name="Ferrand S."/>
            <person name="Dhar M.I."/>
            <person name="Fresquez Z.A."/>
            <person name="Rosas U."/>
            <person name="Zhang J."/>
            <person name="Talag J."/>
            <person name="Lee S."/>
            <person name="Kudrna D."/>
            <person name="Powell R.F."/>
            <person name="Leitch I.J."/>
            <person name="Krueger R.R."/>
            <person name="Wing R.A."/>
            <person name="Amiri K.M.A."/>
            <person name="Purugganan M.D."/>
        </authorList>
    </citation>
    <scope>NUCLEOTIDE SEQUENCE [LARGE SCALE GENOMIC DNA]</scope>
    <source>
        <strain evidence="3">cv. Khalas</strain>
    </source>
</reference>